<gene>
    <name evidence="1" type="ORF">TIFTF001_043103</name>
</gene>
<dbReference type="EMBL" id="BTGU01002636">
    <property type="protein sequence ID" value="GMN20514.1"/>
    <property type="molecule type" value="Genomic_DNA"/>
</dbReference>
<sequence>MAEGESPSTKVNLFAEILKKINDPMVIVSLENDCPLTCSSDVIAVDLKGSYCRNNVLRILFPERIETPKVLTGASTIESDELSTVPSETQKRLTGICDASLANSGDESIRVSTFSISLTGAIFGCCNTEKRSQKQKLVKQKMFRLQVLSADGATDACAEKTVPRR</sequence>
<comment type="caution">
    <text evidence="1">The sequence shown here is derived from an EMBL/GenBank/DDBJ whole genome shotgun (WGS) entry which is preliminary data.</text>
</comment>
<evidence type="ECO:0000313" key="1">
    <source>
        <dbReference type="EMBL" id="GMN20514.1"/>
    </source>
</evidence>
<evidence type="ECO:0000313" key="2">
    <source>
        <dbReference type="Proteomes" id="UP001187192"/>
    </source>
</evidence>
<dbReference type="AlphaFoldDB" id="A0AA88CWQ2"/>
<keyword evidence="2" id="KW-1185">Reference proteome</keyword>
<dbReference type="Proteomes" id="UP001187192">
    <property type="component" value="Unassembled WGS sequence"/>
</dbReference>
<name>A0AA88CWQ2_FICCA</name>
<protein>
    <submittedName>
        <fullName evidence="1">Uncharacterized protein</fullName>
    </submittedName>
</protein>
<organism evidence="1 2">
    <name type="scientific">Ficus carica</name>
    <name type="common">Common fig</name>
    <dbReference type="NCBI Taxonomy" id="3494"/>
    <lineage>
        <taxon>Eukaryota</taxon>
        <taxon>Viridiplantae</taxon>
        <taxon>Streptophyta</taxon>
        <taxon>Embryophyta</taxon>
        <taxon>Tracheophyta</taxon>
        <taxon>Spermatophyta</taxon>
        <taxon>Magnoliopsida</taxon>
        <taxon>eudicotyledons</taxon>
        <taxon>Gunneridae</taxon>
        <taxon>Pentapetalae</taxon>
        <taxon>rosids</taxon>
        <taxon>fabids</taxon>
        <taxon>Rosales</taxon>
        <taxon>Moraceae</taxon>
        <taxon>Ficeae</taxon>
        <taxon>Ficus</taxon>
    </lineage>
</organism>
<proteinExistence type="predicted"/>
<accession>A0AA88CWQ2</accession>
<reference evidence="1" key="1">
    <citation type="submission" date="2023-07" db="EMBL/GenBank/DDBJ databases">
        <title>draft genome sequence of fig (Ficus carica).</title>
        <authorList>
            <person name="Takahashi T."/>
            <person name="Nishimura K."/>
        </authorList>
    </citation>
    <scope>NUCLEOTIDE SEQUENCE</scope>
</reference>